<evidence type="ECO:0000256" key="6">
    <source>
        <dbReference type="RuleBase" id="RU003707"/>
    </source>
</evidence>
<dbReference type="InterPro" id="IPR018376">
    <property type="entry name" value="Enoyl-CoA_hyd/isom_CS"/>
</dbReference>
<name>A0A0K2H1A7_9CORY</name>
<dbReference type="CDD" id="cd06558">
    <property type="entry name" value="crotonase-like"/>
    <property type="match status" value="1"/>
</dbReference>
<organism evidence="7 8">
    <name type="scientific">Corynebacterium lactis RW2-5</name>
    <dbReference type="NCBI Taxonomy" id="1408189"/>
    <lineage>
        <taxon>Bacteria</taxon>
        <taxon>Bacillati</taxon>
        <taxon>Actinomycetota</taxon>
        <taxon>Actinomycetes</taxon>
        <taxon>Mycobacteriales</taxon>
        <taxon>Corynebacteriaceae</taxon>
        <taxon>Corynebacterium</taxon>
    </lineage>
</organism>
<dbReference type="InterPro" id="IPR001753">
    <property type="entry name" value="Enoyl-CoA_hydra/iso"/>
</dbReference>
<dbReference type="Gene3D" id="3.90.226.10">
    <property type="entry name" value="2-enoyl-CoA Hydratase, Chain A, domain 1"/>
    <property type="match status" value="1"/>
</dbReference>
<protein>
    <submittedName>
        <fullName evidence="7">Enoyl-CoA hydratase</fullName>
    </submittedName>
</protein>
<keyword evidence="3" id="KW-0443">Lipid metabolism</keyword>
<sequence>MSTDSTVTTVATEFADGVLTVTINRPEAYNSLNKQLRAELKEAFQRAQLDDVRAVLLLGGPKAFCTGQDLKEHIADLQAGAGMGKVVEEYNPMIAELVAVDVPVIAAIEGASAGAGWSLALHCDFRIAGQGASFKAAFPSIGLATDCGMSALLPRIVSDAKAREILFLDRKISAAEALELGLVTQVSDNPVADARALAAQLAAGPTAALKEIKALLRRETLAAADAEADAQARLAVSADHKEAVAAFLEKRPPLFSGK</sequence>
<dbReference type="PANTHER" id="PTHR43459">
    <property type="entry name" value="ENOYL-COA HYDRATASE"/>
    <property type="match status" value="1"/>
</dbReference>
<accession>A0A0K2H1A7</accession>
<proteinExistence type="inferred from homology"/>
<evidence type="ECO:0000256" key="3">
    <source>
        <dbReference type="ARBA" id="ARBA00022832"/>
    </source>
</evidence>
<dbReference type="OrthoDB" id="8452484at2"/>
<reference evidence="7 8" key="1">
    <citation type="submission" date="2013-10" db="EMBL/GenBank/DDBJ databases">
        <title>Complete genome sequence of Corynebacterium lactis DSM 45799(T), isolated from raw cow milk.</title>
        <authorList>
            <person name="Ruckert C."/>
            <person name="Albersmeier A."/>
            <person name="Lipski A."/>
            <person name="Kalinowski J."/>
        </authorList>
    </citation>
    <scope>NUCLEOTIDE SEQUENCE [LARGE SCALE GENOMIC DNA]</scope>
    <source>
        <strain evidence="7 8">RW2-5</strain>
    </source>
</reference>
<dbReference type="GO" id="GO:0006631">
    <property type="term" value="P:fatty acid metabolic process"/>
    <property type="evidence" value="ECO:0007669"/>
    <property type="project" value="UniProtKB-KW"/>
</dbReference>
<dbReference type="KEGG" id="clw:CLAC_08870"/>
<comment type="catalytic activity">
    <reaction evidence="4">
        <text>a (3S)-3-hydroxyacyl-CoA = a (2E)-enoyl-CoA + H2O</text>
        <dbReference type="Rhea" id="RHEA:16105"/>
        <dbReference type="ChEBI" id="CHEBI:15377"/>
        <dbReference type="ChEBI" id="CHEBI:57318"/>
        <dbReference type="ChEBI" id="CHEBI:58856"/>
        <dbReference type="EC" id="4.2.1.17"/>
    </reaction>
</comment>
<dbReference type="PROSITE" id="PS00166">
    <property type="entry name" value="ENOYL_COA_HYDRATASE"/>
    <property type="match status" value="1"/>
</dbReference>
<evidence type="ECO:0000256" key="5">
    <source>
        <dbReference type="ARBA" id="ARBA00023717"/>
    </source>
</evidence>
<comment type="similarity">
    <text evidence="2 6">Belongs to the enoyl-CoA hydratase/isomerase family.</text>
</comment>
<evidence type="ECO:0000313" key="7">
    <source>
        <dbReference type="EMBL" id="ALA67804.1"/>
    </source>
</evidence>
<keyword evidence="3" id="KW-0276">Fatty acid metabolism</keyword>
<dbReference type="Pfam" id="PF00378">
    <property type="entry name" value="ECH_1"/>
    <property type="match status" value="1"/>
</dbReference>
<dbReference type="Proteomes" id="UP000058446">
    <property type="component" value="Chromosome"/>
</dbReference>
<evidence type="ECO:0000256" key="4">
    <source>
        <dbReference type="ARBA" id="ARBA00023709"/>
    </source>
</evidence>
<comment type="catalytic activity">
    <reaction evidence="5">
        <text>a 4-saturated-(3S)-3-hydroxyacyl-CoA = a (3E)-enoyl-CoA + H2O</text>
        <dbReference type="Rhea" id="RHEA:20724"/>
        <dbReference type="ChEBI" id="CHEBI:15377"/>
        <dbReference type="ChEBI" id="CHEBI:58521"/>
        <dbReference type="ChEBI" id="CHEBI:137480"/>
        <dbReference type="EC" id="4.2.1.17"/>
    </reaction>
</comment>
<dbReference type="GO" id="GO:0004300">
    <property type="term" value="F:enoyl-CoA hydratase activity"/>
    <property type="evidence" value="ECO:0007669"/>
    <property type="project" value="UniProtKB-EC"/>
</dbReference>
<dbReference type="RefSeq" id="WP_053412579.1">
    <property type="nucleotide sequence ID" value="NZ_CP006841.1"/>
</dbReference>
<evidence type="ECO:0000256" key="1">
    <source>
        <dbReference type="ARBA" id="ARBA00002994"/>
    </source>
</evidence>
<dbReference type="SUPFAM" id="SSF52096">
    <property type="entry name" value="ClpP/crotonase"/>
    <property type="match status" value="1"/>
</dbReference>
<comment type="function">
    <text evidence="1">Could possibly oxidize fatty acids using specific components.</text>
</comment>
<keyword evidence="8" id="KW-1185">Reference proteome</keyword>
<dbReference type="AlphaFoldDB" id="A0A0K2H1A7"/>
<dbReference type="PANTHER" id="PTHR43459:SF1">
    <property type="entry name" value="EG:BACN32G11.4 PROTEIN"/>
    <property type="match status" value="1"/>
</dbReference>
<dbReference type="EMBL" id="CP006841">
    <property type="protein sequence ID" value="ALA67804.1"/>
    <property type="molecule type" value="Genomic_DNA"/>
</dbReference>
<dbReference type="InterPro" id="IPR014748">
    <property type="entry name" value="Enoyl-CoA_hydra_C"/>
</dbReference>
<evidence type="ECO:0000313" key="8">
    <source>
        <dbReference type="Proteomes" id="UP000058446"/>
    </source>
</evidence>
<dbReference type="STRING" id="1408189.CLAC_08870"/>
<gene>
    <name evidence="7" type="ORF">CLAC_08870</name>
</gene>
<evidence type="ECO:0000256" key="2">
    <source>
        <dbReference type="ARBA" id="ARBA00005254"/>
    </source>
</evidence>
<dbReference type="InterPro" id="IPR029045">
    <property type="entry name" value="ClpP/crotonase-like_dom_sf"/>
</dbReference>
<dbReference type="Gene3D" id="1.10.12.10">
    <property type="entry name" value="Lyase 2-enoyl-coa Hydratase, Chain A, domain 2"/>
    <property type="match status" value="1"/>
</dbReference>
<dbReference type="PATRIC" id="fig|1408189.4.peg.1775"/>